<dbReference type="AlphaFoldDB" id="A0AAW2FEM7"/>
<protein>
    <submittedName>
        <fullName evidence="1">Uncharacterized protein</fullName>
    </submittedName>
</protein>
<gene>
    <name evidence="1" type="ORF">PUN28_012137</name>
</gene>
<evidence type="ECO:0000313" key="2">
    <source>
        <dbReference type="Proteomes" id="UP001430953"/>
    </source>
</evidence>
<dbReference type="Proteomes" id="UP001430953">
    <property type="component" value="Unassembled WGS sequence"/>
</dbReference>
<reference evidence="1 2" key="1">
    <citation type="submission" date="2023-03" db="EMBL/GenBank/DDBJ databases">
        <title>High recombination rates correlate with genetic variation in Cardiocondyla obscurior ants.</title>
        <authorList>
            <person name="Errbii M."/>
        </authorList>
    </citation>
    <scope>NUCLEOTIDE SEQUENCE [LARGE SCALE GENOMIC DNA]</scope>
    <source>
        <strain evidence="1">Alpha-2009</strain>
        <tissue evidence="1">Whole body</tissue>
    </source>
</reference>
<comment type="caution">
    <text evidence="1">The sequence shown here is derived from an EMBL/GenBank/DDBJ whole genome shotgun (WGS) entry which is preliminary data.</text>
</comment>
<proteinExistence type="predicted"/>
<evidence type="ECO:0000313" key="1">
    <source>
        <dbReference type="EMBL" id="KAL0112657.1"/>
    </source>
</evidence>
<name>A0AAW2FEM7_9HYME</name>
<organism evidence="1 2">
    <name type="scientific">Cardiocondyla obscurior</name>
    <dbReference type="NCBI Taxonomy" id="286306"/>
    <lineage>
        <taxon>Eukaryota</taxon>
        <taxon>Metazoa</taxon>
        <taxon>Ecdysozoa</taxon>
        <taxon>Arthropoda</taxon>
        <taxon>Hexapoda</taxon>
        <taxon>Insecta</taxon>
        <taxon>Pterygota</taxon>
        <taxon>Neoptera</taxon>
        <taxon>Endopterygota</taxon>
        <taxon>Hymenoptera</taxon>
        <taxon>Apocrita</taxon>
        <taxon>Aculeata</taxon>
        <taxon>Formicoidea</taxon>
        <taxon>Formicidae</taxon>
        <taxon>Myrmicinae</taxon>
        <taxon>Cardiocondyla</taxon>
    </lineage>
</organism>
<keyword evidence="2" id="KW-1185">Reference proteome</keyword>
<sequence>MYRASRCHRAVDRGAEFSGDSRFCLLLHTDRTSRSIDCTLQPRLVPCLLAEQTRDSKLDTTPRTLRTSTHALVRLTDQSRLMKPMLKGPKRGLFGVARRDEKTTSRDWHFHDFRES</sequence>
<accession>A0AAW2FEM7</accession>
<dbReference type="EMBL" id="JADYXP020000012">
    <property type="protein sequence ID" value="KAL0112657.1"/>
    <property type="molecule type" value="Genomic_DNA"/>
</dbReference>